<dbReference type="CDD" id="cd19138">
    <property type="entry name" value="AKR_YeaE"/>
    <property type="match status" value="1"/>
</dbReference>
<feature type="active site" description="Proton donor" evidence="1">
    <location>
        <position position="53"/>
    </location>
</feature>
<dbReference type="InterPro" id="IPR023210">
    <property type="entry name" value="NADP_OxRdtase_dom"/>
</dbReference>
<dbReference type="Proteomes" id="UP000580654">
    <property type="component" value="Unassembled WGS sequence"/>
</dbReference>
<dbReference type="InterPro" id="IPR020471">
    <property type="entry name" value="AKR"/>
</dbReference>
<evidence type="ECO:0000256" key="4">
    <source>
        <dbReference type="SAM" id="MobiDB-lite"/>
    </source>
</evidence>
<dbReference type="PANTHER" id="PTHR43638">
    <property type="entry name" value="OXIDOREDUCTASE, ALDO/KETO REDUCTASE FAMILY PROTEIN"/>
    <property type="match status" value="1"/>
</dbReference>
<evidence type="ECO:0000256" key="2">
    <source>
        <dbReference type="PIRSR" id="PIRSR000097-2"/>
    </source>
</evidence>
<feature type="region of interest" description="Disordered" evidence="4">
    <location>
        <begin position="1"/>
        <end position="27"/>
    </location>
</feature>
<accession>A0A840Y4C5</accession>
<protein>
    <submittedName>
        <fullName evidence="6">Diketogulonate reductase-like aldo/keto reductase</fullName>
    </submittedName>
</protein>
<name>A0A840Y4C5_9PROT</name>
<dbReference type="AlphaFoldDB" id="A0A840Y4C5"/>
<gene>
    <name evidence="6" type="ORF">FHS87_002652</name>
</gene>
<reference evidence="6 7" key="1">
    <citation type="submission" date="2020-08" db="EMBL/GenBank/DDBJ databases">
        <title>Genomic Encyclopedia of Type Strains, Phase IV (KMG-IV): sequencing the most valuable type-strain genomes for metagenomic binning, comparative biology and taxonomic classification.</title>
        <authorList>
            <person name="Goeker M."/>
        </authorList>
    </citation>
    <scope>NUCLEOTIDE SEQUENCE [LARGE SCALE GENOMIC DNA]</scope>
    <source>
        <strain evidence="6 7">DSM 25622</strain>
    </source>
</reference>
<dbReference type="Pfam" id="PF00248">
    <property type="entry name" value="Aldo_ket_red"/>
    <property type="match status" value="1"/>
</dbReference>
<evidence type="ECO:0000256" key="3">
    <source>
        <dbReference type="PIRSR" id="PIRSR000097-3"/>
    </source>
</evidence>
<feature type="domain" description="NADP-dependent oxidoreductase" evidence="5">
    <location>
        <begin position="15"/>
        <end position="262"/>
    </location>
</feature>
<dbReference type="GO" id="GO:0016491">
    <property type="term" value="F:oxidoreductase activity"/>
    <property type="evidence" value="ECO:0007669"/>
    <property type="project" value="InterPro"/>
</dbReference>
<feature type="binding site" evidence="2">
    <location>
        <position position="111"/>
    </location>
    <ligand>
        <name>substrate</name>
    </ligand>
</feature>
<comment type="caution">
    <text evidence="6">The sequence shown here is derived from an EMBL/GenBank/DDBJ whole genome shotgun (WGS) entry which is preliminary data.</text>
</comment>
<evidence type="ECO:0000313" key="7">
    <source>
        <dbReference type="Proteomes" id="UP000580654"/>
    </source>
</evidence>
<dbReference type="Gene3D" id="3.20.20.100">
    <property type="entry name" value="NADP-dependent oxidoreductase domain"/>
    <property type="match status" value="1"/>
</dbReference>
<dbReference type="InterPro" id="IPR036812">
    <property type="entry name" value="NAD(P)_OxRdtase_dom_sf"/>
</dbReference>
<evidence type="ECO:0000313" key="6">
    <source>
        <dbReference type="EMBL" id="MBB5694600.1"/>
    </source>
</evidence>
<feature type="site" description="Lowers pKa of active site Tyr" evidence="3">
    <location>
        <position position="78"/>
    </location>
</feature>
<dbReference type="PIRSF" id="PIRSF000097">
    <property type="entry name" value="AKR"/>
    <property type="match status" value="1"/>
</dbReference>
<proteinExistence type="predicted"/>
<dbReference type="PANTHER" id="PTHR43638:SF3">
    <property type="entry name" value="ALDEHYDE REDUCTASE"/>
    <property type="match status" value="1"/>
</dbReference>
<dbReference type="PRINTS" id="PR00069">
    <property type="entry name" value="ALDKETRDTASE"/>
</dbReference>
<keyword evidence="7" id="KW-1185">Reference proteome</keyword>
<dbReference type="EMBL" id="JACIJD010000011">
    <property type="protein sequence ID" value="MBB5694600.1"/>
    <property type="molecule type" value="Genomic_DNA"/>
</dbReference>
<evidence type="ECO:0000259" key="5">
    <source>
        <dbReference type="Pfam" id="PF00248"/>
    </source>
</evidence>
<organism evidence="6 7">
    <name type="scientific">Muricoccus pecuniae</name>
    <dbReference type="NCBI Taxonomy" id="693023"/>
    <lineage>
        <taxon>Bacteria</taxon>
        <taxon>Pseudomonadati</taxon>
        <taxon>Pseudomonadota</taxon>
        <taxon>Alphaproteobacteria</taxon>
        <taxon>Acetobacterales</taxon>
        <taxon>Roseomonadaceae</taxon>
        <taxon>Muricoccus</taxon>
    </lineage>
</organism>
<dbReference type="SUPFAM" id="SSF51430">
    <property type="entry name" value="NAD(P)-linked oxidoreductase"/>
    <property type="match status" value="1"/>
</dbReference>
<evidence type="ECO:0000256" key="1">
    <source>
        <dbReference type="PIRSR" id="PIRSR000097-1"/>
    </source>
</evidence>
<dbReference type="RefSeq" id="WP_184518950.1">
    <property type="nucleotide sequence ID" value="NZ_JACIJD010000011.1"/>
</dbReference>
<sequence length="276" mass="29944">MKHATLPDGTRVPALGQGTWHMGERGSDRRAEADALRLGLDLGLTLIDTAEMYADGGAEEVVRDAVAGRRQEAFIVSKVYPQNASRALMARSCEASLRRMGVEAIDLYLLHWRGGVPLAETVEAFSRLVEAGKIRRWGVSNLDVEDLEELGAALPDCATDQVLYNLEARGPEYDLLPFCADRRMPVMAYSPVGQGGRLLRHPALQGIAARHGTGPAAIALAFVLRREGIIAIPKAGDPAHLRENAAARDIVLTADDLRELDAAFPPPRRKQALAML</sequence>